<keyword evidence="14 22" id="KW-1164">Virus endocytosis by host</keyword>
<evidence type="ECO:0000256" key="6">
    <source>
        <dbReference type="ARBA" id="ARBA00022546"/>
    </source>
</evidence>
<evidence type="ECO:0000256" key="15">
    <source>
        <dbReference type="ARBA" id="ARBA00023136"/>
    </source>
</evidence>
<keyword evidence="17 22" id="KW-1015">Disulfide bond</keyword>
<protein>
    <recommendedName>
        <fullName evidence="22">Hemagglutinin</fullName>
    </recommendedName>
    <component>
        <recommendedName>
            <fullName evidence="22">Hemagglutinin HA1 chain</fullName>
        </recommendedName>
    </component>
    <component>
        <recommendedName>
            <fullName evidence="22">Hemagglutinin HA2 chain</fullName>
        </recommendedName>
    </component>
</protein>
<keyword evidence="5 22" id="KW-1032">Host cell membrane</keyword>
<evidence type="ECO:0000256" key="12">
    <source>
        <dbReference type="ARBA" id="ARBA00022870"/>
    </source>
</evidence>
<dbReference type="HAMAP" id="MF_04072">
    <property type="entry name" value="INFV_HEMA"/>
    <property type="match status" value="1"/>
</dbReference>
<evidence type="ECO:0000256" key="8">
    <source>
        <dbReference type="ARBA" id="ARBA00022581"/>
    </source>
</evidence>
<feature type="disulfide bond" evidence="22">
    <location>
        <begin position="71"/>
        <end position="83"/>
    </location>
</feature>
<dbReference type="GO" id="GO:0046761">
    <property type="term" value="P:viral budding from plasma membrane"/>
    <property type="evidence" value="ECO:0007669"/>
    <property type="project" value="UniProtKB-UniRule"/>
</dbReference>
<feature type="lipid moiety-binding region" description="S-palmitoyl cysteine; by host" evidence="22">
    <location>
        <position position="554"/>
    </location>
</feature>
<dbReference type="Gene3D" id="3.90.20.10">
    <property type="match status" value="1"/>
</dbReference>
<feature type="site" description="Cleavage; by host" evidence="22">
    <location>
        <begin position="342"/>
        <end position="343"/>
    </location>
</feature>
<evidence type="ECO:0000256" key="14">
    <source>
        <dbReference type="ARBA" id="ARBA00022890"/>
    </source>
</evidence>
<reference evidence="25 26" key="1">
    <citation type="journal article" date="2014" name="PLoS ONE">
        <title>Avian Influenza Virus (H11N9) in Migratory Shorebirds Wintering in the Amazon Region, Brazil.</title>
        <authorList>
            <person name="de Araujo J."/>
            <person name="de Azevedo Junior S.M."/>
            <person name="Gaidet N."/>
            <person name="Hurtado R.F."/>
            <person name="Walker D."/>
            <person name="Thomazelli L.M."/>
            <person name="Ometto T."/>
            <person name="Seixas M.M."/>
            <person name="Rodrigues R."/>
            <person name="Galindo D.B."/>
            <person name="da Silva A.C."/>
            <person name="Rodrigues A.M."/>
            <person name="Bomfim L.L."/>
            <person name="Mota M.A."/>
            <person name="Larrazabal M.E."/>
            <person name="Branco J.O."/>
            <person name="Serafini P."/>
            <person name="Neto I.S."/>
            <person name="Franks J."/>
            <person name="Webby R.J."/>
            <person name="Webster R.G."/>
            <person name="Durigon E.L."/>
        </authorList>
    </citation>
    <scope>NUCLEOTIDE SEQUENCE [LARGE SCALE GENOMIC DNA]</scope>
    <source>
        <strain evidence="25">A/ruddy turnstone/Ilha de Canelas/A51/2008</strain>
    </source>
</reference>
<dbReference type="SUPFAM" id="SSF58064">
    <property type="entry name" value="Influenza hemagglutinin (stalk)"/>
    <property type="match status" value="1"/>
</dbReference>
<feature type="disulfide bond" evidence="22">
    <location>
        <begin position="294"/>
        <end position="318"/>
    </location>
</feature>
<dbReference type="GO" id="GO:0039654">
    <property type="term" value="P:fusion of virus membrane with host endosome membrane"/>
    <property type="evidence" value="ECO:0007669"/>
    <property type="project" value="UniProtKB-UniRule"/>
</dbReference>
<feature type="disulfide bond" evidence="22">
    <location>
        <begin position="58"/>
        <end position="290"/>
    </location>
</feature>
<evidence type="ECO:0000256" key="2">
    <source>
        <dbReference type="ARBA" id="ARBA00006321"/>
    </source>
</evidence>
<dbReference type="InterPro" id="IPR013828">
    <property type="entry name" value="Hemagglutn_HA1_a/b_dom_sf"/>
</dbReference>
<comment type="function">
    <text evidence="23">Binds to sialic acid-containing receptors on the cell surface, bringing about the attachment of the virus particle to the cell. This attachment induces virion internalization of about two third of the virus particles through clathrin-dependent endocytosis and about one third through a clathrin- and caveolin-independent pathway. Plays a major role in the determination of host range restriction and virulence. Class I viral fusion protein. Responsible for penetration of the virus into the cell cytoplasm by mediating the fusion of the membrane of the endocytosed virus particle with the endosomal membrane. Low pH in endosomes induces an irreversible conformational change in HA2, releasing the fusion hydrophobic peptide. Several trimers are required to form a competent fusion pore.</text>
</comment>
<keyword evidence="13 22" id="KW-0261">Viral envelope protein</keyword>
<comment type="caution">
    <text evidence="22">Lacks conserved residue(s) required for the propagation of feature annotation.</text>
</comment>
<dbReference type="GO" id="GO:0019031">
    <property type="term" value="C:viral envelope"/>
    <property type="evidence" value="ECO:0007669"/>
    <property type="project" value="UniProtKB-UniRule"/>
</dbReference>
<feature type="disulfide bond" evidence="22">
    <location>
        <begin position="486"/>
        <end position="490"/>
    </location>
</feature>
<evidence type="ECO:0000256" key="7">
    <source>
        <dbReference type="ARBA" id="ARBA00022570"/>
    </source>
</evidence>
<sequence>MKKIMLLAAVIICIQADEICIGYLSNNSTEKVDTIIESNVTVTSSVELVENEHTGSFCSINGKAPISLGDCSFAGWILGNPRCDDLIGKTSWSYIVEKPNPTNGICYPGTLENEEELRLKFSGVLEFSKFEAFTSNGWGAVNSGAGVTAACKYGSNSSFFRHMVWLIHQSGTYPVIQRTFNNTKGRDVLMVWGVHHPASLKEHQDLYKKDSSYVAVGSESYNRRFTPEISTRPRVNGQAGRMTFYWTIVKPGEAITFESNGAFLAPRYAFELVSLGNGKLFRSDLSIGSCSTKCQSEIGGINTNRSFHNVHRNTIGDCPKYVNVKSLKLATGLRNVPTIATRGLFGAIAGFIEGGWPGLINGWYGFQHRNEEGTGIAADKESTQKAIDQITSKVNNIVDRMNTNFESVQHEFSEIEERINQLSQHVDDSIIDIWSYNAQLLVLLENEKTLDLHDSNVRNLHEKVRRMLQDNAKDEGNGCFTFYHKCDNECIEKVRNGTYDHKEFEEESKLNRQEIEGVKLDSNGNVYKILSIYSCIASSLVLAAIIMGFILWACSNGSCRCTICI</sequence>
<feature type="disulfide bond" description="Interchain (between HA1 and HA2 chains)" evidence="22">
    <location>
        <begin position="20"/>
        <end position="479"/>
    </location>
</feature>
<accession>A0A023IVH8</accession>
<keyword evidence="24" id="KW-0175">Coiled coil</keyword>
<keyword evidence="7 22" id="KW-1165">Clathrin-mediated endocytosis of virus by host</keyword>
<feature type="transmembrane region" description="Helical" evidence="22">
    <location>
        <begin position="530"/>
        <end position="553"/>
    </location>
</feature>
<dbReference type="GO" id="GO:0019064">
    <property type="term" value="P:fusion of virus membrane with host plasma membrane"/>
    <property type="evidence" value="ECO:0007669"/>
    <property type="project" value="InterPro"/>
</dbReference>
<evidence type="ECO:0000256" key="5">
    <source>
        <dbReference type="ARBA" id="ARBA00022511"/>
    </source>
</evidence>
<keyword evidence="12 22" id="KW-1043">Host membrane</keyword>
<comment type="similarity">
    <text evidence="2 22 23">Belongs to the influenza viruses hemagglutinin family.</text>
</comment>
<keyword evidence="4 22" id="KW-1170">Fusion of virus membrane with host endosomal membrane</keyword>
<comment type="function">
    <text evidence="22">Binds to sialic acid-containing receptors on the cell surface, bringing about the attachment of the virus particle to the cell. This attachment induces virion internalization either through clathrin-dependent endocytosis or through clathrin- and caveolin-independent pathway. Plays a major role in the determination of host range restriction and virulence. Class I viral fusion protein. Responsible for penetration of the virus into the cell cytoplasm by mediating the fusion of the membrane of the endocytosed virus particle with the endosomal membrane. Low pH in endosomes induces an irreversible conformational change in HA2, releasing the fusion hydrophobic peptide. Several trimers are required to form a competent fusion pore.</text>
</comment>
<evidence type="ECO:0000256" key="20">
    <source>
        <dbReference type="ARBA" id="ARBA00023288"/>
    </source>
</evidence>
<keyword evidence="21 22" id="KW-1160">Virus entry into host cell</keyword>
<evidence type="ECO:0000256" key="21">
    <source>
        <dbReference type="ARBA" id="ARBA00023296"/>
    </source>
</evidence>
<feature type="disulfide bond" evidence="22">
    <location>
        <begin position="106"/>
        <end position="151"/>
    </location>
</feature>
<keyword evidence="8 22" id="KW-0945">Host-virus interaction</keyword>
<evidence type="ECO:0000256" key="24">
    <source>
        <dbReference type="SAM" id="Coils"/>
    </source>
</evidence>
<dbReference type="InterPro" id="IPR001364">
    <property type="entry name" value="Hemagglutn_influenz_A/B"/>
</dbReference>
<dbReference type="GO" id="GO:0016020">
    <property type="term" value="C:membrane"/>
    <property type="evidence" value="ECO:0007669"/>
    <property type="project" value="UniProtKB-UniRule"/>
</dbReference>
<keyword evidence="22" id="KW-0732">Signal</keyword>
<evidence type="ECO:0000256" key="22">
    <source>
        <dbReference type="HAMAP-Rule" id="MF_04072"/>
    </source>
</evidence>
<dbReference type="Pfam" id="PF00509">
    <property type="entry name" value="Hemagglutinin"/>
    <property type="match status" value="1"/>
</dbReference>
<keyword evidence="3 22" id="KW-1168">Fusion of virus membrane with host membrane</keyword>
<evidence type="ECO:0000256" key="3">
    <source>
        <dbReference type="ARBA" id="ARBA00022506"/>
    </source>
</evidence>
<dbReference type="InterPro" id="IPR008980">
    <property type="entry name" value="Capsid_hemagglutn"/>
</dbReference>
<evidence type="ECO:0000256" key="9">
    <source>
        <dbReference type="ARBA" id="ARBA00022595"/>
    </source>
</evidence>
<evidence type="ECO:0000313" key="25">
    <source>
        <dbReference type="EMBL" id="AHA98416.1"/>
    </source>
</evidence>
<keyword evidence="19 22" id="KW-1167">Clathrin- and caveolin-independent endocytosis of virus by host</keyword>
<organism evidence="25 26">
    <name type="scientific">Influenza A virus</name>
    <name type="common">A/ruddy turnstone/Ilha de Canelas/A51/2008(H11N9)</name>
    <dbReference type="NCBI Taxonomy" id="1419068"/>
    <lineage>
        <taxon>Viruses</taxon>
        <taxon>Riboviria</taxon>
        <taxon>Orthornavirae</taxon>
        <taxon>Negarnaviricota</taxon>
        <taxon>Polyploviricotina</taxon>
        <taxon>Insthoviricetes</taxon>
        <taxon>Articulavirales</taxon>
        <taxon>Orthomyxoviridae</taxon>
        <taxon>Alphainfluenzavirus</taxon>
        <taxon>Alphainfluenzavirus influenzae</taxon>
        <taxon>Influenza A virus</taxon>
    </lineage>
</organism>
<evidence type="ECO:0000256" key="11">
    <source>
        <dbReference type="ARBA" id="ARBA00022844"/>
    </source>
</evidence>
<dbReference type="SUPFAM" id="SSF49818">
    <property type="entry name" value="Viral protein domain"/>
    <property type="match status" value="1"/>
</dbReference>
<keyword evidence="20 22" id="KW-0449">Lipoprotein</keyword>
<comment type="subcellular location">
    <subcellularLocation>
        <location evidence="1 22">Host apical cell membrane</location>
        <topology evidence="1 22">Single-pass type I membrane protein</topology>
    </subcellularLocation>
    <subcellularLocation>
        <location evidence="22">Virion membrane</location>
        <topology evidence="22">Single-pass type I membrane protein</topology>
    </subcellularLocation>
    <text evidence="22">Targeted to the apical plasma membrane in epithelial polarized cells through a signal present in the transmembrane domain. Associated with glycosphingolipid- and cholesterol-enriched detergent-resistant lipid rafts.</text>
</comment>
<keyword evidence="9 22" id="KW-1162">Viral penetration into host cytoplasm</keyword>
<dbReference type="Proteomes" id="UP000112935">
    <property type="component" value="Genome"/>
</dbReference>
<keyword evidence="18 22" id="KW-0325">Glycoprotein</keyword>
<evidence type="ECO:0000256" key="18">
    <source>
        <dbReference type="ARBA" id="ARBA00023180"/>
    </source>
</evidence>
<comment type="PTM">
    <text evidence="22">In natural infection, inactive HA is matured into HA1 and HA2 outside the cell by one or more trypsin-like, arginine-specific endoprotease secreted by the bronchial epithelial cells. One identified protease that may be involved in this process is secreted in lungs by club cells.</text>
</comment>
<gene>
    <name evidence="22 25" type="primary">HA</name>
</gene>
<dbReference type="GO" id="GO:0020002">
    <property type="term" value="C:host cell plasma membrane"/>
    <property type="evidence" value="ECO:0007669"/>
    <property type="project" value="UniProtKB-SubCell"/>
</dbReference>
<comment type="PTM">
    <text evidence="22">Palmitoylated.</text>
</comment>
<feature type="lipid moiety-binding region" description="S-palmitoyl cysteine; by host" evidence="22">
    <location>
        <position position="561"/>
    </location>
</feature>
<keyword evidence="11 22" id="KW-0946">Virion</keyword>
<evidence type="ECO:0000256" key="4">
    <source>
        <dbReference type="ARBA" id="ARBA00022510"/>
    </source>
</evidence>
<feature type="coiled-coil region" evidence="24">
    <location>
        <begin position="398"/>
        <end position="425"/>
    </location>
</feature>
<keyword evidence="6 22" id="KW-0348">Hemagglutinin</keyword>
<dbReference type="GO" id="GO:0019062">
    <property type="term" value="P:virion attachment to host cell"/>
    <property type="evidence" value="ECO:0007669"/>
    <property type="project" value="UniProtKB-KW"/>
</dbReference>
<evidence type="ECO:0000256" key="19">
    <source>
        <dbReference type="ARBA" id="ARBA00023261"/>
    </source>
</evidence>
<name>A0A023IVH8_9INFA</name>
<keyword evidence="16 22" id="KW-0564">Palmitate</keyword>
<keyword evidence="22" id="KW-0812">Transmembrane</keyword>
<dbReference type="GO" id="GO:0055036">
    <property type="term" value="C:virion membrane"/>
    <property type="evidence" value="ECO:0007669"/>
    <property type="project" value="UniProtKB-SubCell"/>
</dbReference>
<evidence type="ECO:0000256" key="10">
    <source>
        <dbReference type="ARBA" id="ARBA00022804"/>
    </source>
</evidence>
<dbReference type="GO" id="GO:0075512">
    <property type="term" value="P:clathrin-dependent endocytosis of virus by host cell"/>
    <property type="evidence" value="ECO:0007669"/>
    <property type="project" value="UniProtKB-UniRule"/>
</dbReference>
<keyword evidence="22" id="KW-1133">Transmembrane helix</keyword>
<keyword evidence="15 22" id="KW-0472">Membrane</keyword>
<feature type="chain" id="PRO_5023499979" description="Hemagglutinin HA1 chain" evidence="22">
    <location>
        <begin position="17"/>
        <end position="342"/>
    </location>
</feature>
<dbReference type="Gene3D" id="3.90.209.20">
    <property type="match status" value="1"/>
</dbReference>
<evidence type="ECO:0000313" key="26">
    <source>
        <dbReference type="Proteomes" id="UP000112935"/>
    </source>
</evidence>
<dbReference type="PRINTS" id="PR00330">
    <property type="entry name" value="HEMAGGLUTN1"/>
</dbReference>
<keyword evidence="10 22" id="KW-1161">Viral attachment to host cell</keyword>
<comment type="subunit">
    <text evidence="22 23">Homotrimer of disulfide-linked HA1-HA2.</text>
</comment>
<evidence type="ECO:0000256" key="23">
    <source>
        <dbReference type="RuleBase" id="RU003324"/>
    </source>
</evidence>
<dbReference type="PRINTS" id="PR00329">
    <property type="entry name" value="HEMAGGLUTN12"/>
</dbReference>
<evidence type="ECO:0000256" key="1">
    <source>
        <dbReference type="ARBA" id="ARBA00004310"/>
    </source>
</evidence>
<dbReference type="EMBL" id="KF824503">
    <property type="protein sequence ID" value="AHA98416.1"/>
    <property type="molecule type" value="Viral_cRNA"/>
</dbReference>
<feature type="lipid moiety-binding region" description="S-palmitoyl cysteine; by host" evidence="22">
    <location>
        <position position="564"/>
    </location>
</feature>
<dbReference type="GO" id="GO:0046789">
    <property type="term" value="F:host cell surface receptor binding"/>
    <property type="evidence" value="ECO:0007669"/>
    <property type="project" value="UniProtKB-UniRule"/>
</dbReference>
<evidence type="ECO:0000256" key="16">
    <source>
        <dbReference type="ARBA" id="ARBA00023139"/>
    </source>
</evidence>
<evidence type="ECO:0000256" key="17">
    <source>
        <dbReference type="ARBA" id="ARBA00023157"/>
    </source>
</evidence>
<reference evidence="26" key="2">
    <citation type="journal article" date="2015" name="PLoS ONE">
        <title>Molecular Characterization of Subtype H11N9 Avian Influenza Virus Isolated from Shorebirds in Brazil.</title>
        <authorList>
            <person name="Hurtado R."/>
            <person name="Fabrizio T."/>
            <person name="Vanstreels R.E."/>
            <person name="Krauss S."/>
            <person name="Webby R.J."/>
            <person name="Webster R.G."/>
            <person name="Durigon E.L."/>
        </authorList>
    </citation>
    <scope>NUCLEOTIDE SEQUENCE [LARGE SCALE GENOMIC DNA]</scope>
</reference>
<evidence type="ECO:0000256" key="13">
    <source>
        <dbReference type="ARBA" id="ARBA00022879"/>
    </source>
</evidence>
<proteinExistence type="inferred from homology"/>
<dbReference type="InterPro" id="IPR000149">
    <property type="entry name" value="Hemagglutn_influenz_A"/>
</dbReference>